<proteinExistence type="predicted"/>
<dbReference type="PRINTS" id="PR00598">
    <property type="entry name" value="HTHMARR"/>
</dbReference>
<dbReference type="GO" id="GO:0003700">
    <property type="term" value="F:DNA-binding transcription factor activity"/>
    <property type="evidence" value="ECO:0007669"/>
    <property type="project" value="InterPro"/>
</dbReference>
<evidence type="ECO:0000313" key="6">
    <source>
        <dbReference type="Proteomes" id="UP000316639"/>
    </source>
</evidence>
<protein>
    <submittedName>
        <fullName evidence="5">MarR family transcriptional regulator</fullName>
    </submittedName>
</protein>
<dbReference type="PROSITE" id="PS01117">
    <property type="entry name" value="HTH_MARR_1"/>
    <property type="match status" value="1"/>
</dbReference>
<keyword evidence="6" id="KW-1185">Reference proteome</keyword>
<evidence type="ECO:0000256" key="2">
    <source>
        <dbReference type="ARBA" id="ARBA00023125"/>
    </source>
</evidence>
<sequence length="145" mass="16597">MGDSRTQRTSEAWEALLRAQVTLQRRLAADDVWDPISMREYDVLYTLSKCPSRRARLHELNREILLTQPSLSRMVERLAQAGLVDREPDPHDKRGTVVVLTDAGLEMQRHIGRRHAASIRRIVALSDDDLLALRSLCDKLRTSLD</sequence>
<dbReference type="PANTHER" id="PTHR33164">
    <property type="entry name" value="TRANSCRIPTIONAL REGULATOR, MARR FAMILY"/>
    <property type="match status" value="1"/>
</dbReference>
<keyword evidence="3" id="KW-0804">Transcription</keyword>
<gene>
    <name evidence="5" type="ORF">FKR81_10740</name>
</gene>
<evidence type="ECO:0000313" key="5">
    <source>
        <dbReference type="EMBL" id="TWP52054.1"/>
    </source>
</evidence>
<dbReference type="GO" id="GO:0006950">
    <property type="term" value="P:response to stress"/>
    <property type="evidence" value="ECO:0007669"/>
    <property type="project" value="TreeGrafter"/>
</dbReference>
<dbReference type="PROSITE" id="PS50995">
    <property type="entry name" value="HTH_MARR_2"/>
    <property type="match status" value="1"/>
</dbReference>
<keyword evidence="1" id="KW-0805">Transcription regulation</keyword>
<dbReference type="InterPro" id="IPR000835">
    <property type="entry name" value="HTH_MarR-typ"/>
</dbReference>
<feature type="domain" description="HTH marR-type" evidence="4">
    <location>
        <begin position="9"/>
        <end position="142"/>
    </location>
</feature>
<dbReference type="SUPFAM" id="SSF46785">
    <property type="entry name" value="Winged helix' DNA-binding domain"/>
    <property type="match status" value="1"/>
</dbReference>
<dbReference type="InterPro" id="IPR036390">
    <property type="entry name" value="WH_DNA-bd_sf"/>
</dbReference>
<dbReference type="RefSeq" id="WP_146350850.1">
    <property type="nucleotide sequence ID" value="NZ_VOBR01000006.1"/>
</dbReference>
<evidence type="ECO:0000259" key="4">
    <source>
        <dbReference type="PROSITE" id="PS50995"/>
    </source>
</evidence>
<dbReference type="OrthoDB" id="3178168at2"/>
<evidence type="ECO:0000256" key="3">
    <source>
        <dbReference type="ARBA" id="ARBA00023163"/>
    </source>
</evidence>
<organism evidence="5 6">
    <name type="scientific">Lentzea tibetensis</name>
    <dbReference type="NCBI Taxonomy" id="2591470"/>
    <lineage>
        <taxon>Bacteria</taxon>
        <taxon>Bacillati</taxon>
        <taxon>Actinomycetota</taxon>
        <taxon>Actinomycetes</taxon>
        <taxon>Pseudonocardiales</taxon>
        <taxon>Pseudonocardiaceae</taxon>
        <taxon>Lentzea</taxon>
    </lineage>
</organism>
<name>A0A563EY40_9PSEU</name>
<evidence type="ECO:0000256" key="1">
    <source>
        <dbReference type="ARBA" id="ARBA00023015"/>
    </source>
</evidence>
<dbReference type="PANTHER" id="PTHR33164:SF104">
    <property type="entry name" value="TRANSCRIPTIONAL REGULATORY PROTEIN"/>
    <property type="match status" value="1"/>
</dbReference>
<dbReference type="SMART" id="SM00347">
    <property type="entry name" value="HTH_MARR"/>
    <property type="match status" value="1"/>
</dbReference>
<dbReference type="Pfam" id="PF12802">
    <property type="entry name" value="MarR_2"/>
    <property type="match status" value="1"/>
</dbReference>
<keyword evidence="2" id="KW-0238">DNA-binding</keyword>
<comment type="caution">
    <text evidence="5">The sequence shown here is derived from an EMBL/GenBank/DDBJ whole genome shotgun (WGS) entry which is preliminary data.</text>
</comment>
<dbReference type="GO" id="GO:0003677">
    <property type="term" value="F:DNA binding"/>
    <property type="evidence" value="ECO:0007669"/>
    <property type="project" value="UniProtKB-KW"/>
</dbReference>
<dbReference type="EMBL" id="VOBR01000006">
    <property type="protein sequence ID" value="TWP52054.1"/>
    <property type="molecule type" value="Genomic_DNA"/>
</dbReference>
<dbReference type="Gene3D" id="1.10.10.10">
    <property type="entry name" value="Winged helix-like DNA-binding domain superfamily/Winged helix DNA-binding domain"/>
    <property type="match status" value="1"/>
</dbReference>
<dbReference type="Proteomes" id="UP000316639">
    <property type="component" value="Unassembled WGS sequence"/>
</dbReference>
<reference evidence="5 6" key="1">
    <citation type="submission" date="2019-07" db="EMBL/GenBank/DDBJ databases">
        <title>Lentzea xizangensis sp. nov., isolated from Qinghai-Tibetan Plateau Soils.</title>
        <authorList>
            <person name="Huang J."/>
        </authorList>
    </citation>
    <scope>NUCLEOTIDE SEQUENCE [LARGE SCALE GENOMIC DNA]</scope>
    <source>
        <strain evidence="5 6">FXJ1.1311</strain>
    </source>
</reference>
<dbReference type="InterPro" id="IPR023187">
    <property type="entry name" value="Tscrpt_reg_MarR-type_CS"/>
</dbReference>
<dbReference type="AlphaFoldDB" id="A0A563EY40"/>
<dbReference type="InterPro" id="IPR036388">
    <property type="entry name" value="WH-like_DNA-bd_sf"/>
</dbReference>
<accession>A0A563EY40</accession>
<dbReference type="InterPro" id="IPR039422">
    <property type="entry name" value="MarR/SlyA-like"/>
</dbReference>